<name>A0A6B1FSZ0_9CHLR</name>
<proteinExistence type="predicted"/>
<feature type="domain" description="N,N-dimethylformamidase beta subunit-like C-terminal" evidence="1">
    <location>
        <begin position="335"/>
        <end position="769"/>
    </location>
</feature>
<gene>
    <name evidence="2" type="ORF">F4148_02910</name>
</gene>
<reference evidence="2" key="1">
    <citation type="submission" date="2019-09" db="EMBL/GenBank/DDBJ databases">
        <title>Characterisation of the sponge microbiome using genome-centric metagenomics.</title>
        <authorList>
            <person name="Engelberts J.P."/>
            <person name="Robbins S.J."/>
            <person name="De Goeij J.M."/>
            <person name="Aranda M."/>
            <person name="Bell S.C."/>
            <person name="Webster N.S."/>
        </authorList>
    </citation>
    <scope>NUCLEOTIDE SEQUENCE</scope>
    <source>
        <strain evidence="2">SB0675_bin_29</strain>
    </source>
</reference>
<dbReference type="SUPFAM" id="SSF49899">
    <property type="entry name" value="Concanavalin A-like lectins/glucanases"/>
    <property type="match status" value="1"/>
</dbReference>
<comment type="caution">
    <text evidence="2">The sequence shown here is derived from an EMBL/GenBank/DDBJ whole genome shotgun (WGS) entry which is preliminary data.</text>
</comment>
<dbReference type="InterPro" id="IPR013320">
    <property type="entry name" value="ConA-like_dom_sf"/>
</dbReference>
<dbReference type="AlphaFoldDB" id="A0A6B1FSZ0"/>
<dbReference type="InterPro" id="IPR046540">
    <property type="entry name" value="DMFA2_C"/>
</dbReference>
<dbReference type="Pfam" id="PF13385">
    <property type="entry name" value="Laminin_G_3"/>
    <property type="match status" value="1"/>
</dbReference>
<sequence>MLHFPCDTKDEGFAQAMQFYLILQVTPLGIAPIQQRTGQMGKKMTVELIGYLDKLSVSPGDSIQFMVSTDLPSYVSNLVRLIHGDDRPAGPGFKEELVESTLDGRRAGRRQYARAGSFVTVADHDLFSHLTSFTLQAWIWPTTPLLGEPQGLLSKWSEENGGVCLAIGTRGDLELRVGDSGTRKAISTEQPMRAREWYFVAAAFDNHTGRLSLYQCPNSDWPSDPSTATLERTVQVNVSCSNGRPLLMAATGLETAHTATRVAQGLFNGKIDRPCIYGRALEKNEINLLRQDTLPTTVASDDLIAAWDLSQDPSSSKVTDAGPHRLHGTAINMPTRAVTGHNWTSAEVDHRHAPDQYGAIHFHQDDLEDAGWEPDFDLTVPQGLRSGIYAARLKGEGREDHIPFIVRPSLDSPRGPILFLVPSYTYLAYTNDRMEATKDFFAAMSEEELILDPLDHYLDERPEFAMSLYDNHSDGSGCCYSSSQRPLVNMRPKYRHVLTKGGRNLGADLYLIDWLEQMGYVYDVAADGDLHEDGLDLLAGYRVIVTGTHPEYWTAQMMAALEMFLSRGGRLAYLGGNGFYWVTSVDPERPHVIEVRRGLAGTRAWESAPGECYHSTTGELGGLWRYRGKPPNQLTGIGFTAQGWTDPAPGYERQPGSFNERASFIFEGIGADETIGDFGLIFGGAAGDELDRIDFNLGTPHHTLVLASSSGHGPSINPVIEDHLQVGSHMRPEYSSNVRADMVYFETPNNGAVFSVGSICWCASLSHNCYENNVSRITKNVLDAFSTSDDLPP</sequence>
<dbReference type="EMBL" id="VYDA01000106">
    <property type="protein sequence ID" value="MYH60742.1"/>
    <property type="molecule type" value="Genomic_DNA"/>
</dbReference>
<accession>A0A6B1FSZ0</accession>
<evidence type="ECO:0000313" key="2">
    <source>
        <dbReference type="EMBL" id="MYH60742.1"/>
    </source>
</evidence>
<dbReference type="Pfam" id="PF20254">
    <property type="entry name" value="DMFA2_C"/>
    <property type="match status" value="1"/>
</dbReference>
<protein>
    <submittedName>
        <fullName evidence="2">N,N-dimethylformamidase</fullName>
    </submittedName>
</protein>
<dbReference type="Gene3D" id="2.60.120.200">
    <property type="match status" value="1"/>
</dbReference>
<evidence type="ECO:0000259" key="1">
    <source>
        <dbReference type="Pfam" id="PF20254"/>
    </source>
</evidence>
<organism evidence="2">
    <name type="scientific">Caldilineaceae bacterium SB0675_bin_29</name>
    <dbReference type="NCBI Taxonomy" id="2605266"/>
    <lineage>
        <taxon>Bacteria</taxon>
        <taxon>Bacillati</taxon>
        <taxon>Chloroflexota</taxon>
        <taxon>Caldilineae</taxon>
        <taxon>Caldilineales</taxon>
        <taxon>Caldilineaceae</taxon>
    </lineage>
</organism>